<gene>
    <name evidence="1" type="ORF">TWF694_006881</name>
</gene>
<comment type="caution">
    <text evidence="1">The sequence shown here is derived from an EMBL/GenBank/DDBJ whole genome shotgun (WGS) entry which is preliminary data.</text>
</comment>
<dbReference type="Proteomes" id="UP001365542">
    <property type="component" value="Unassembled WGS sequence"/>
</dbReference>
<dbReference type="AlphaFoldDB" id="A0AAV9XT82"/>
<dbReference type="PANTHER" id="PTHR42047:SF1">
    <property type="entry name" value="PROTEIN, PUTATIVE (AFU_ORTHOLOGUE AFUA_6G03560)-RELATED"/>
    <property type="match status" value="1"/>
</dbReference>
<protein>
    <submittedName>
        <fullName evidence="1">Uncharacterized protein</fullName>
    </submittedName>
</protein>
<organism evidence="1 2">
    <name type="scientific">Orbilia ellipsospora</name>
    <dbReference type="NCBI Taxonomy" id="2528407"/>
    <lineage>
        <taxon>Eukaryota</taxon>
        <taxon>Fungi</taxon>
        <taxon>Dikarya</taxon>
        <taxon>Ascomycota</taxon>
        <taxon>Pezizomycotina</taxon>
        <taxon>Orbiliomycetes</taxon>
        <taxon>Orbiliales</taxon>
        <taxon>Orbiliaceae</taxon>
        <taxon>Orbilia</taxon>
    </lineage>
</organism>
<sequence>MVYTRIAAILTFLAVYLFASVSSYIYVDGIAQNPVIISTTDDSNDAIGEELLINAYNSTLWINTPITTECGMFYQKLCPPANFTAMYINSDGTVALTSMVPGGQQLYIDPLSSALAYLTIRTAGPPVGAITKGFKIGENRVKRQVLINDSGQWVACGLGQTNSPYMIFLQQYGKTLDPKYLPNGNANNCNVIQIATMPVADRAYAWAYS</sequence>
<reference evidence="1 2" key="1">
    <citation type="submission" date="2019-10" db="EMBL/GenBank/DDBJ databases">
        <authorList>
            <person name="Palmer J.M."/>
        </authorList>
    </citation>
    <scope>NUCLEOTIDE SEQUENCE [LARGE SCALE GENOMIC DNA]</scope>
    <source>
        <strain evidence="1 2">TWF694</strain>
    </source>
</reference>
<dbReference type="PANTHER" id="PTHR42047">
    <property type="entry name" value="PROTEIN, PUTATIVE (AFU_ORTHOLOGUE AFUA_6G03560)-RELATED"/>
    <property type="match status" value="1"/>
</dbReference>
<evidence type="ECO:0000313" key="1">
    <source>
        <dbReference type="EMBL" id="KAK6542943.1"/>
    </source>
</evidence>
<accession>A0AAV9XT82</accession>
<evidence type="ECO:0000313" key="2">
    <source>
        <dbReference type="Proteomes" id="UP001365542"/>
    </source>
</evidence>
<dbReference type="InterPro" id="IPR052820">
    <property type="entry name" value="PhiA_domain"/>
</dbReference>
<dbReference type="EMBL" id="JAVHJO010000002">
    <property type="protein sequence ID" value="KAK6542943.1"/>
    <property type="molecule type" value="Genomic_DNA"/>
</dbReference>
<name>A0AAV9XT82_9PEZI</name>
<keyword evidence="2" id="KW-1185">Reference proteome</keyword>
<proteinExistence type="predicted"/>